<gene>
    <name evidence="4" type="ORF">VC83_08296</name>
</gene>
<dbReference type="EMBL" id="KV441409">
    <property type="protein sequence ID" value="OAF55419.1"/>
    <property type="molecule type" value="Genomic_DNA"/>
</dbReference>
<reference evidence="4" key="1">
    <citation type="submission" date="2016-03" db="EMBL/GenBank/DDBJ databases">
        <title>Updated assembly of Pseudogymnoascus destructans, the fungus causing white-nose syndrome of bats.</title>
        <authorList>
            <person name="Palmer J.M."/>
            <person name="Drees K.P."/>
            <person name="Foster J.T."/>
            <person name="Lindner D.L."/>
        </authorList>
    </citation>
    <scope>NUCLEOTIDE SEQUENCE [LARGE SCALE GENOMIC DNA]</scope>
    <source>
        <strain evidence="4">20631-21</strain>
    </source>
</reference>
<dbReference type="AlphaFoldDB" id="A0A176ZZH1"/>
<dbReference type="OrthoDB" id="5386595at2759"/>
<evidence type="ECO:0000256" key="1">
    <source>
        <dbReference type="SAM" id="Coils"/>
    </source>
</evidence>
<dbReference type="eggNOG" id="ENOG502SR67">
    <property type="taxonomic scope" value="Eukaryota"/>
</dbReference>
<feature type="coiled-coil region" evidence="1">
    <location>
        <begin position="80"/>
        <end position="114"/>
    </location>
</feature>
<protein>
    <recommendedName>
        <fullName evidence="3">HNH nuclease domain-containing protein</fullName>
    </recommendedName>
</protein>
<dbReference type="InterPro" id="IPR003615">
    <property type="entry name" value="HNH_nuc"/>
</dbReference>
<proteinExistence type="predicted"/>
<evidence type="ECO:0000313" key="4">
    <source>
        <dbReference type="EMBL" id="OAF55419.1"/>
    </source>
</evidence>
<dbReference type="RefSeq" id="XP_024320719.1">
    <property type="nucleotide sequence ID" value="XM_024471851.1"/>
</dbReference>
<evidence type="ECO:0000256" key="2">
    <source>
        <dbReference type="SAM" id="MobiDB-lite"/>
    </source>
</evidence>
<feature type="compositionally biased region" description="Acidic residues" evidence="2">
    <location>
        <begin position="402"/>
        <end position="413"/>
    </location>
</feature>
<feature type="domain" description="HNH nuclease" evidence="3">
    <location>
        <begin position="178"/>
        <end position="240"/>
    </location>
</feature>
<dbReference type="Pfam" id="PF13391">
    <property type="entry name" value="HNH_2"/>
    <property type="match status" value="1"/>
</dbReference>
<evidence type="ECO:0000259" key="3">
    <source>
        <dbReference type="Pfam" id="PF13391"/>
    </source>
</evidence>
<dbReference type="VEuPathDB" id="FungiDB:GMDG_05771"/>
<dbReference type="GeneID" id="36291338"/>
<dbReference type="Proteomes" id="UP000077154">
    <property type="component" value="Unassembled WGS sequence"/>
</dbReference>
<sequence>MPPTIPPCIASSLSADDQEEVLALTMRSVSASTAFSSLPSTSSTSDFVNAKIESLAADIAAGSHLKEALRDAKKRKAVAENDFIETMSKTEAELAEAERELVVVKRQKKMIVDDLDEMLPNFDSLGSAYAVTITSRIMAATCRQRKGRPFNQKAFAQGVLDYYGAKRKTDSGGSEKYCHLTGWHDAEFVKCAHIVPKSLESDELAYLFGVRETVLSESRNGLTLLRSIETALDNGGIVFVPDKPAPGEDTVWRCLLLKQDKASDEYLKPRKWRELDGKELTFLTPNRPARRYLYLRYIITLLYQKREGNMDWVDQVLNRTDARGYMWATPGAYLRKTMLVMLARKVSDHFYPEAFYGQSTFDNADGCPGRSAEAEEDLAMGFNLRIEDAFAEAKQNSKGEEESGGESDGDEGD</sequence>
<organism evidence="4">
    <name type="scientific">Pseudogymnoascus destructans</name>
    <dbReference type="NCBI Taxonomy" id="655981"/>
    <lineage>
        <taxon>Eukaryota</taxon>
        <taxon>Fungi</taxon>
        <taxon>Dikarya</taxon>
        <taxon>Ascomycota</taxon>
        <taxon>Pezizomycotina</taxon>
        <taxon>Leotiomycetes</taxon>
        <taxon>Thelebolales</taxon>
        <taxon>Thelebolaceae</taxon>
        <taxon>Pseudogymnoascus</taxon>
    </lineage>
</organism>
<accession>A0A176ZZH1</accession>
<keyword evidence="1" id="KW-0175">Coiled coil</keyword>
<name>A0A176ZZH1_9PEZI</name>
<feature type="region of interest" description="Disordered" evidence="2">
    <location>
        <begin position="392"/>
        <end position="413"/>
    </location>
</feature>